<proteinExistence type="predicted"/>
<accession>A0A4Q0ZQ15</accession>
<dbReference type="EMBL" id="PDJZ01000001">
    <property type="protein sequence ID" value="RXJ85906.1"/>
    <property type="molecule type" value="Genomic_DNA"/>
</dbReference>
<evidence type="ECO:0000313" key="2">
    <source>
        <dbReference type="Proteomes" id="UP000290870"/>
    </source>
</evidence>
<dbReference type="Proteomes" id="UP000290870">
    <property type="component" value="Unassembled WGS sequence"/>
</dbReference>
<protein>
    <submittedName>
        <fullName evidence="1">Uncharacterized protein</fullName>
    </submittedName>
</protein>
<gene>
    <name evidence="1" type="ORF">CRU90_01195</name>
</gene>
<name>A0A4Q0ZQ15_9BACT</name>
<comment type="caution">
    <text evidence="1">The sequence shown here is derived from an EMBL/GenBank/DDBJ whole genome shotgun (WGS) entry which is preliminary data.</text>
</comment>
<organism evidence="1 2">
    <name type="scientific">Arcobacter cloacae</name>
    <dbReference type="NCBI Taxonomy" id="1054034"/>
    <lineage>
        <taxon>Bacteria</taxon>
        <taxon>Pseudomonadati</taxon>
        <taxon>Campylobacterota</taxon>
        <taxon>Epsilonproteobacteria</taxon>
        <taxon>Campylobacterales</taxon>
        <taxon>Arcobacteraceae</taxon>
        <taxon>Arcobacter</taxon>
    </lineage>
</organism>
<reference evidence="1 2" key="1">
    <citation type="submission" date="2017-10" db="EMBL/GenBank/DDBJ databases">
        <title>Genomics of the genus Arcobacter.</title>
        <authorList>
            <person name="Perez-Cataluna A."/>
            <person name="Figueras M.J."/>
        </authorList>
    </citation>
    <scope>NUCLEOTIDE SEQUENCE [LARGE SCALE GENOMIC DNA]</scope>
    <source>
        <strain evidence="1 2">F26</strain>
    </source>
</reference>
<dbReference type="RefSeq" id="WP_128985439.1">
    <property type="nucleotide sequence ID" value="NZ_PDJZ01000001.1"/>
</dbReference>
<sequence length="339" mass="38539">MASLDEIRVLVIDDQDTNISAIIRGLCTLGLNLNNMYPNDRVQNEVREFSSFVKQSANRKNIVKIYQKIKEYIDKEKIDILFLDLNLTGQENSGETSGEELIELLINSDEPILTYLPIAVVSQYSHVRAGISRMAPIVHILKDDTGFTRDKFAESCEDIRLIESLPLIVQNYRKIKNSEDYNLDVKYIKAKLNSLNYDDKLDNILGAINDLNENNLSSNEKLKNIEIMNKVMIKTLPLLCENKNVKKVIEEISEDKIKELLGSEFPEELGKSLYSKIKAVASKERDDLANEVMNEIKNEVKEHISSQANIKDNDNVIEKTGKLSLYLWNQVASVATGNL</sequence>
<dbReference type="AlphaFoldDB" id="A0A4Q0ZQ15"/>
<evidence type="ECO:0000313" key="1">
    <source>
        <dbReference type="EMBL" id="RXJ85906.1"/>
    </source>
</evidence>